<dbReference type="PROSITE" id="PS50005">
    <property type="entry name" value="TPR"/>
    <property type="match status" value="1"/>
</dbReference>
<proteinExistence type="predicted"/>
<evidence type="ECO:0000313" key="2">
    <source>
        <dbReference type="EMBL" id="MFD1891146.1"/>
    </source>
</evidence>
<name>A0ABW4RXZ3_9ACTN</name>
<dbReference type="Proteomes" id="UP001597326">
    <property type="component" value="Unassembled WGS sequence"/>
</dbReference>
<dbReference type="InterPro" id="IPR011990">
    <property type="entry name" value="TPR-like_helical_dom_sf"/>
</dbReference>
<sequence length="114" mass="13159">MDTYFRYRLGVAAFERRDYRGAIDHFEQVLVEDPGALEVREYLARTHYHRAALKAAEREARALLESDPTNEYVTMLLARSLERQSRPEEAELVRRRLAALSGVDEHLAGHTVFA</sequence>
<evidence type="ECO:0000256" key="1">
    <source>
        <dbReference type="PROSITE-ProRule" id="PRU00339"/>
    </source>
</evidence>
<dbReference type="SUPFAM" id="SSF48452">
    <property type="entry name" value="TPR-like"/>
    <property type="match status" value="1"/>
</dbReference>
<gene>
    <name evidence="2" type="ORF">ACFSCS_13280</name>
</gene>
<dbReference type="InterPro" id="IPR019734">
    <property type="entry name" value="TPR_rpt"/>
</dbReference>
<organism evidence="2 3">
    <name type="scientific">Luteococcus peritonei</name>
    <dbReference type="NCBI Taxonomy" id="88874"/>
    <lineage>
        <taxon>Bacteria</taxon>
        <taxon>Bacillati</taxon>
        <taxon>Actinomycetota</taxon>
        <taxon>Actinomycetes</taxon>
        <taxon>Propionibacteriales</taxon>
        <taxon>Propionibacteriaceae</taxon>
        <taxon>Luteococcus</taxon>
    </lineage>
</organism>
<protein>
    <submittedName>
        <fullName evidence="2">Tetratricopeptide repeat protein</fullName>
    </submittedName>
</protein>
<comment type="caution">
    <text evidence="2">The sequence shown here is derived from an EMBL/GenBank/DDBJ whole genome shotgun (WGS) entry which is preliminary data.</text>
</comment>
<dbReference type="Pfam" id="PF14559">
    <property type="entry name" value="TPR_19"/>
    <property type="match status" value="1"/>
</dbReference>
<accession>A0ABW4RXZ3</accession>
<keyword evidence="1" id="KW-0802">TPR repeat</keyword>
<feature type="repeat" description="TPR" evidence="1">
    <location>
        <begin position="3"/>
        <end position="36"/>
    </location>
</feature>
<dbReference type="Gene3D" id="1.25.40.10">
    <property type="entry name" value="Tetratricopeptide repeat domain"/>
    <property type="match status" value="1"/>
</dbReference>
<evidence type="ECO:0000313" key="3">
    <source>
        <dbReference type="Proteomes" id="UP001597326"/>
    </source>
</evidence>
<dbReference type="EMBL" id="JBHUFZ010000030">
    <property type="protein sequence ID" value="MFD1891146.1"/>
    <property type="molecule type" value="Genomic_DNA"/>
</dbReference>
<reference evidence="3" key="1">
    <citation type="journal article" date="2019" name="Int. J. Syst. Evol. Microbiol.">
        <title>The Global Catalogue of Microorganisms (GCM) 10K type strain sequencing project: providing services to taxonomists for standard genome sequencing and annotation.</title>
        <authorList>
            <consortium name="The Broad Institute Genomics Platform"/>
            <consortium name="The Broad Institute Genome Sequencing Center for Infectious Disease"/>
            <person name="Wu L."/>
            <person name="Ma J."/>
        </authorList>
    </citation>
    <scope>NUCLEOTIDE SEQUENCE [LARGE SCALE GENOMIC DNA]</scope>
    <source>
        <strain evidence="3">CAIM 431</strain>
    </source>
</reference>
<keyword evidence="3" id="KW-1185">Reference proteome</keyword>
<dbReference type="RefSeq" id="WP_343875346.1">
    <property type="nucleotide sequence ID" value="NZ_BAAAIX010000031.1"/>
</dbReference>